<comment type="caution">
    <text evidence="1">The sequence shown here is derived from an EMBL/GenBank/DDBJ whole genome shotgun (WGS) entry which is preliminary data.</text>
</comment>
<sequence>MPSVMNANGTALSVSPDVGSAPGSMGNFALGGQSEVLKQVLGVIDKKARNMEKKKSKLDDYQVRKNNGERLNQDQLEALCKYQEIMNNLEFARELHKTFIAMGQDMQKVVKKSARREQLQREEAEQRRLKTILELQFLLDRLGDETVRQDLKQGVSGSPLLTDADLAAFDEFYKLVGPDRDQNIRLADQYEEASVHLWDLLEGKDKAVVGTTYKALKETLDQVLLSGYFDRVPAHQNGVCEEEEEESSSAAAVAVAAAATAAVVAESSEAEEQTVDPETEIIEEFTEPIAVETTEFVNRQFIPDGCLQRW</sequence>
<dbReference type="Proteomes" id="UP000793456">
    <property type="component" value="Chromosome XX"/>
</dbReference>
<evidence type="ECO:0000313" key="1">
    <source>
        <dbReference type="EMBL" id="TMS05489.1"/>
    </source>
</evidence>
<name>A0ACD3QEI4_LARCR</name>
<dbReference type="EMBL" id="CM011693">
    <property type="protein sequence ID" value="TMS05489.1"/>
    <property type="molecule type" value="Genomic_DNA"/>
</dbReference>
<reference evidence="1" key="1">
    <citation type="submission" date="2018-11" db="EMBL/GenBank/DDBJ databases">
        <title>The sequence and de novo assembly of Larimichthys crocea genome using PacBio and Hi-C technologies.</title>
        <authorList>
            <person name="Xu P."/>
            <person name="Chen B."/>
            <person name="Zhou Z."/>
            <person name="Ke Q."/>
            <person name="Wu Y."/>
            <person name="Bai H."/>
            <person name="Pu F."/>
        </authorList>
    </citation>
    <scope>NUCLEOTIDE SEQUENCE</scope>
    <source>
        <tissue evidence="1">Muscle</tissue>
    </source>
</reference>
<keyword evidence="2" id="KW-1185">Reference proteome</keyword>
<proteinExistence type="predicted"/>
<accession>A0ACD3QEI4</accession>
<protein>
    <submittedName>
        <fullName evidence="1">Uncharacterized protein</fullName>
    </submittedName>
</protein>
<gene>
    <name evidence="1" type="ORF">E3U43_004739</name>
</gene>
<evidence type="ECO:0000313" key="2">
    <source>
        <dbReference type="Proteomes" id="UP000793456"/>
    </source>
</evidence>
<organism evidence="1 2">
    <name type="scientific">Larimichthys crocea</name>
    <name type="common">Large yellow croaker</name>
    <name type="synonym">Pseudosciaena crocea</name>
    <dbReference type="NCBI Taxonomy" id="215358"/>
    <lineage>
        <taxon>Eukaryota</taxon>
        <taxon>Metazoa</taxon>
        <taxon>Chordata</taxon>
        <taxon>Craniata</taxon>
        <taxon>Vertebrata</taxon>
        <taxon>Euteleostomi</taxon>
        <taxon>Actinopterygii</taxon>
        <taxon>Neopterygii</taxon>
        <taxon>Teleostei</taxon>
        <taxon>Neoteleostei</taxon>
        <taxon>Acanthomorphata</taxon>
        <taxon>Eupercaria</taxon>
        <taxon>Sciaenidae</taxon>
        <taxon>Larimichthys</taxon>
    </lineage>
</organism>